<proteinExistence type="predicted"/>
<keyword evidence="1" id="KW-0472">Membrane</keyword>
<reference evidence="2" key="2">
    <citation type="journal article" date="2015" name="Data Brief">
        <title>Shoot transcriptome of the giant reed, Arundo donax.</title>
        <authorList>
            <person name="Barrero R.A."/>
            <person name="Guerrero F.D."/>
            <person name="Moolhuijzen P."/>
            <person name="Goolsby J.A."/>
            <person name="Tidwell J."/>
            <person name="Bellgard S.E."/>
            <person name="Bellgard M.I."/>
        </authorList>
    </citation>
    <scope>NUCLEOTIDE SEQUENCE</scope>
    <source>
        <tissue evidence="2">Shoot tissue taken approximately 20 cm above the soil surface</tissue>
    </source>
</reference>
<evidence type="ECO:0000256" key="1">
    <source>
        <dbReference type="SAM" id="Phobius"/>
    </source>
</evidence>
<evidence type="ECO:0000313" key="2">
    <source>
        <dbReference type="EMBL" id="JAE17170.1"/>
    </source>
</evidence>
<feature type="transmembrane region" description="Helical" evidence="1">
    <location>
        <begin position="12"/>
        <end position="33"/>
    </location>
</feature>
<protein>
    <submittedName>
        <fullName evidence="2">Uncharacterized protein</fullName>
    </submittedName>
</protein>
<accession>A0A0A9FWF8</accession>
<name>A0A0A9FWF8_ARUDO</name>
<keyword evidence="1" id="KW-1133">Transmembrane helix</keyword>
<sequence>MTLESICWRSCLGLMACHLRMFMSVGVGVFTFVT</sequence>
<reference evidence="2" key="1">
    <citation type="submission" date="2014-09" db="EMBL/GenBank/DDBJ databases">
        <authorList>
            <person name="Magalhaes I.L.F."/>
            <person name="Oliveira U."/>
            <person name="Santos F.R."/>
            <person name="Vidigal T.H.D.A."/>
            <person name="Brescovit A.D."/>
            <person name="Santos A.J."/>
        </authorList>
    </citation>
    <scope>NUCLEOTIDE SEQUENCE</scope>
    <source>
        <tissue evidence="2">Shoot tissue taken approximately 20 cm above the soil surface</tissue>
    </source>
</reference>
<keyword evidence="1" id="KW-0812">Transmembrane</keyword>
<dbReference type="EMBL" id="GBRH01180726">
    <property type="protein sequence ID" value="JAE17170.1"/>
    <property type="molecule type" value="Transcribed_RNA"/>
</dbReference>
<organism evidence="2">
    <name type="scientific">Arundo donax</name>
    <name type="common">Giant reed</name>
    <name type="synonym">Donax arundinaceus</name>
    <dbReference type="NCBI Taxonomy" id="35708"/>
    <lineage>
        <taxon>Eukaryota</taxon>
        <taxon>Viridiplantae</taxon>
        <taxon>Streptophyta</taxon>
        <taxon>Embryophyta</taxon>
        <taxon>Tracheophyta</taxon>
        <taxon>Spermatophyta</taxon>
        <taxon>Magnoliopsida</taxon>
        <taxon>Liliopsida</taxon>
        <taxon>Poales</taxon>
        <taxon>Poaceae</taxon>
        <taxon>PACMAD clade</taxon>
        <taxon>Arundinoideae</taxon>
        <taxon>Arundineae</taxon>
        <taxon>Arundo</taxon>
    </lineage>
</organism>
<dbReference type="AlphaFoldDB" id="A0A0A9FWF8"/>